<gene>
    <name evidence="2" type="ORF">LSCM4_03211</name>
</gene>
<dbReference type="AlphaFoldDB" id="A0A836GDU2"/>
<name>A0A836GDU2_9TRYP</name>
<dbReference type="RefSeq" id="XP_067060776.1">
    <property type="nucleotide sequence ID" value="XM_067205224.1"/>
</dbReference>
<evidence type="ECO:0000313" key="2">
    <source>
        <dbReference type="EMBL" id="KAG5471659.1"/>
    </source>
</evidence>
<dbReference type="Gene3D" id="3.80.10.10">
    <property type="entry name" value="Ribonuclease Inhibitor"/>
    <property type="match status" value="1"/>
</dbReference>
<dbReference type="InterPro" id="IPR032675">
    <property type="entry name" value="LRR_dom_sf"/>
</dbReference>
<feature type="region of interest" description="Disordered" evidence="1">
    <location>
        <begin position="681"/>
        <end position="705"/>
    </location>
</feature>
<dbReference type="Proteomes" id="UP000674143">
    <property type="component" value="Chromosome 31"/>
</dbReference>
<accession>A0A836GDU2</accession>
<sequence length="875" mass="95992">MEAETLLRLTAVNLASAVLQPFDVKDKKIPAPPTSHTSASESIRAAFISQWSERLGNLSSVKAFLRDTLVFFLPGHWCCEPCETEHLVLTEGDEADAGLFPLFLELHETHRGSKKCAANPFVEHLKMFLSQLEPRAPHAQSSFQEWLNGMDRILADMRALFTSLYSAFINCFCDVNKTLLASYQRVLWEDVQPFYALAVYEICCTIESKLMSVVAHVVSKNVNACNTNTTLQLFYTPVSLTANDAADYVASVVQARLVDVVSSVALTTRFAQSCPKAAASSAVTIDNHENPLSLLRGAIFAYVEKLLAAGAETRRRVSGEQGTTMSNAVQVSPYTLRAVSIEDAFELTTLSEGVDIFSRVAALVAPIGNEEENVQNLVAQQRQDMGVLSGGTPEESTEHENRYCANKTYESTTRDAEGARALSKRVHVQRPSAGEAEPVASYGSNPRETRLFWNRLQRALNLDGASITQAMSRCVFPDDSPYPNVFLKDLDVGHDDRATQSFVQEIRPLLSMKGSPTMKAASVRLFCEACTDYGRQLWEKTLEIRESLPCLPLRVSGVLLGRMYTSMRADKQFESIKQIYAQLCRVTTRTGGTAEDATALASTETLLIKRAEFLAESAMTAECEEVEGTRSSSESTEAASAPQPGIESKLALRDVVNGTVLFSKVFRDSIRCHTRNSEGTAGLKVRRAPSTDATRKRSSVTGEGAQPFKSAAKLPAGDFSPGTSVAEVYRQACRCYGVNPNSSLMHNLSITGADYFATLDLSSNYVGVMGLKPVLDLLQYNGERLVSLSVCNNSLESDDVRDLCCALRGPAGRNLVHLDLSYNPFTNSAFPYLKELVSSLACIETLVMKGTLLFSSALRELQGILEEKTMRRYSK</sequence>
<evidence type="ECO:0000313" key="3">
    <source>
        <dbReference type="Proteomes" id="UP000674143"/>
    </source>
</evidence>
<dbReference type="GeneID" id="92359158"/>
<comment type="caution">
    <text evidence="2">The sequence shown here is derived from an EMBL/GenBank/DDBJ whole genome shotgun (WGS) entry which is preliminary data.</text>
</comment>
<feature type="region of interest" description="Disordered" evidence="1">
    <location>
        <begin position="624"/>
        <end position="644"/>
    </location>
</feature>
<reference evidence="2 3" key="1">
    <citation type="submission" date="2021-02" db="EMBL/GenBank/DDBJ databases">
        <title>Leishmania (Mundinia) orientalis Genome sequencing and assembly.</title>
        <authorList>
            <person name="Almutairi H."/>
            <person name="Gatherer D."/>
        </authorList>
    </citation>
    <scope>NUCLEOTIDE SEQUENCE [LARGE SCALE GENOMIC DNA]</scope>
    <source>
        <strain evidence="2">LSCM4</strain>
    </source>
</reference>
<feature type="compositionally biased region" description="Low complexity" evidence="1">
    <location>
        <begin position="629"/>
        <end position="641"/>
    </location>
</feature>
<evidence type="ECO:0000256" key="1">
    <source>
        <dbReference type="SAM" id="MobiDB-lite"/>
    </source>
</evidence>
<proteinExistence type="predicted"/>
<organism evidence="2 3">
    <name type="scientific">Leishmania orientalis</name>
    <dbReference type="NCBI Taxonomy" id="2249476"/>
    <lineage>
        <taxon>Eukaryota</taxon>
        <taxon>Discoba</taxon>
        <taxon>Euglenozoa</taxon>
        <taxon>Kinetoplastea</taxon>
        <taxon>Metakinetoplastina</taxon>
        <taxon>Trypanosomatida</taxon>
        <taxon>Trypanosomatidae</taxon>
        <taxon>Leishmaniinae</taxon>
        <taxon>Leishmania</taxon>
    </lineage>
</organism>
<dbReference type="KEGG" id="loi:92359158"/>
<dbReference type="EMBL" id="JAFHLR010000031">
    <property type="protein sequence ID" value="KAG5471659.1"/>
    <property type="molecule type" value="Genomic_DNA"/>
</dbReference>
<dbReference type="SUPFAM" id="SSF52047">
    <property type="entry name" value="RNI-like"/>
    <property type="match status" value="1"/>
</dbReference>
<keyword evidence="3" id="KW-1185">Reference proteome</keyword>
<protein>
    <submittedName>
        <fullName evidence="2">Uncharacterized protein</fullName>
    </submittedName>
</protein>